<dbReference type="EMBL" id="VYYT01000118">
    <property type="protein sequence ID" value="KAK2767207.1"/>
    <property type="molecule type" value="Genomic_DNA"/>
</dbReference>
<keyword evidence="2" id="KW-0597">Phosphoprotein</keyword>
<dbReference type="InterPro" id="IPR001242">
    <property type="entry name" value="Condensation_dom"/>
</dbReference>
<dbReference type="SUPFAM" id="SSF52777">
    <property type="entry name" value="CoA-dependent acyltransferases"/>
    <property type="match status" value="2"/>
</dbReference>
<evidence type="ECO:0000313" key="6">
    <source>
        <dbReference type="EMBL" id="KAK2767207.1"/>
    </source>
</evidence>
<dbReference type="Gene3D" id="3.30.559.30">
    <property type="entry name" value="Nonribosomal peptide synthetase, condensation domain"/>
    <property type="match status" value="1"/>
</dbReference>
<dbReference type="Proteomes" id="UP001281614">
    <property type="component" value="Unassembled WGS sequence"/>
</dbReference>
<name>A0AAD9YJ35_COLKA</name>
<dbReference type="InterPro" id="IPR036736">
    <property type="entry name" value="ACP-like_sf"/>
</dbReference>
<dbReference type="GO" id="GO:0044550">
    <property type="term" value="P:secondary metabolite biosynthetic process"/>
    <property type="evidence" value="ECO:0007669"/>
    <property type="project" value="TreeGrafter"/>
</dbReference>
<dbReference type="InterPro" id="IPR045851">
    <property type="entry name" value="AMP-bd_C_sf"/>
</dbReference>
<gene>
    <name evidence="6" type="ORF">CKAH01_15325</name>
</gene>
<dbReference type="SUPFAM" id="SSF47336">
    <property type="entry name" value="ACP-like"/>
    <property type="match status" value="1"/>
</dbReference>
<dbReference type="Gene3D" id="3.30.559.10">
    <property type="entry name" value="Chloramphenicol acetyltransferase-like domain"/>
    <property type="match status" value="1"/>
</dbReference>
<dbReference type="InterPro" id="IPR042099">
    <property type="entry name" value="ANL_N_sf"/>
</dbReference>
<evidence type="ECO:0000256" key="3">
    <source>
        <dbReference type="ARBA" id="ARBA00022598"/>
    </source>
</evidence>
<dbReference type="InterPro" id="IPR009081">
    <property type="entry name" value="PP-bd_ACP"/>
</dbReference>
<dbReference type="Gene3D" id="3.40.50.12780">
    <property type="entry name" value="N-terminal domain of ligase-like"/>
    <property type="match status" value="1"/>
</dbReference>
<dbReference type="Gene3D" id="1.10.1200.10">
    <property type="entry name" value="ACP-like"/>
    <property type="match status" value="1"/>
</dbReference>
<proteinExistence type="inferred from homology"/>
<evidence type="ECO:0000256" key="4">
    <source>
        <dbReference type="ARBA" id="ARBA00029454"/>
    </source>
</evidence>
<comment type="caution">
    <text evidence="6">The sequence shown here is derived from an EMBL/GenBank/DDBJ whole genome shotgun (WGS) entry which is preliminary data.</text>
</comment>
<dbReference type="Pfam" id="PF00550">
    <property type="entry name" value="PP-binding"/>
    <property type="match status" value="1"/>
</dbReference>
<evidence type="ECO:0000313" key="7">
    <source>
        <dbReference type="Proteomes" id="UP001281614"/>
    </source>
</evidence>
<dbReference type="GO" id="GO:0031177">
    <property type="term" value="F:phosphopantetheine binding"/>
    <property type="evidence" value="ECO:0007669"/>
    <property type="project" value="TreeGrafter"/>
</dbReference>
<dbReference type="PANTHER" id="PTHR45527">
    <property type="entry name" value="NONRIBOSOMAL PEPTIDE SYNTHETASE"/>
    <property type="match status" value="1"/>
</dbReference>
<dbReference type="PANTHER" id="PTHR45527:SF11">
    <property type="entry name" value="NONRIBOSOMAL PEPTIDE SYNTHETASE 5"/>
    <property type="match status" value="1"/>
</dbReference>
<protein>
    <submittedName>
        <fullName evidence="6">Nonribosomal peptide synthase</fullName>
    </submittedName>
</protein>
<dbReference type="InterPro" id="IPR006162">
    <property type="entry name" value="Ppantetheine_attach_site"/>
</dbReference>
<dbReference type="CDD" id="cd19537">
    <property type="entry name" value="C_NRPS-like"/>
    <property type="match status" value="1"/>
</dbReference>
<dbReference type="Gene3D" id="3.30.300.30">
    <property type="match status" value="1"/>
</dbReference>
<accession>A0AAD9YJ35</accession>
<dbReference type="InterPro" id="IPR023213">
    <property type="entry name" value="CAT-like_dom_sf"/>
</dbReference>
<keyword evidence="7" id="KW-1185">Reference proteome</keyword>
<dbReference type="Pfam" id="PF00668">
    <property type="entry name" value="Condensation"/>
    <property type="match status" value="1"/>
</dbReference>
<organism evidence="6 7">
    <name type="scientific">Colletotrichum kahawae</name>
    <name type="common">Coffee berry disease fungus</name>
    <dbReference type="NCBI Taxonomy" id="34407"/>
    <lineage>
        <taxon>Eukaryota</taxon>
        <taxon>Fungi</taxon>
        <taxon>Dikarya</taxon>
        <taxon>Ascomycota</taxon>
        <taxon>Pezizomycotina</taxon>
        <taxon>Sordariomycetes</taxon>
        <taxon>Hypocreomycetidae</taxon>
        <taxon>Glomerellales</taxon>
        <taxon>Glomerellaceae</taxon>
        <taxon>Colletotrichum</taxon>
        <taxon>Colletotrichum gloeosporioides species complex</taxon>
    </lineage>
</organism>
<feature type="domain" description="Carrier" evidence="5">
    <location>
        <begin position="298"/>
        <end position="377"/>
    </location>
</feature>
<dbReference type="SUPFAM" id="SSF56801">
    <property type="entry name" value="Acetyl-CoA synthetase-like"/>
    <property type="match status" value="1"/>
</dbReference>
<dbReference type="GO" id="GO:0016874">
    <property type="term" value="F:ligase activity"/>
    <property type="evidence" value="ECO:0007669"/>
    <property type="project" value="UniProtKB-KW"/>
</dbReference>
<keyword evidence="3" id="KW-0436">Ligase</keyword>
<evidence type="ECO:0000259" key="5">
    <source>
        <dbReference type="PROSITE" id="PS50075"/>
    </source>
</evidence>
<dbReference type="PROSITE" id="PS50075">
    <property type="entry name" value="CARRIER"/>
    <property type="match status" value="1"/>
</dbReference>
<comment type="similarity">
    <text evidence="4">Belongs to the NRP synthetase family.</text>
</comment>
<reference evidence="6" key="1">
    <citation type="submission" date="2023-02" db="EMBL/GenBank/DDBJ databases">
        <title>Colletotrichum kahawae CIFC_Que2 genome sequencing and assembly.</title>
        <authorList>
            <person name="Baroncelli R."/>
        </authorList>
    </citation>
    <scope>NUCLEOTIDE SEQUENCE</scope>
    <source>
        <strain evidence="6">CIFC_Que2</strain>
    </source>
</reference>
<dbReference type="InterPro" id="IPR000873">
    <property type="entry name" value="AMP-dep_synth/lig_dom"/>
</dbReference>
<dbReference type="GO" id="GO:0043041">
    <property type="term" value="P:amino acid activation for nonribosomal peptide biosynthetic process"/>
    <property type="evidence" value="ECO:0007669"/>
    <property type="project" value="TreeGrafter"/>
</dbReference>
<dbReference type="Pfam" id="PF00501">
    <property type="entry name" value="AMP-binding"/>
    <property type="match status" value="1"/>
</dbReference>
<sequence>MGRAIYACSPRDCWCKIGEPPVPTTREAGPPCLLAILTPSLASVLDPDDFPQLRVVYLVGEIVPQTVCDTWASRKTVYNMYGPTEATCGATIKQLRPGQTVTIGKPNPTTRIYILDKRKRLAPPGVVGDIYLAGVQVAIGYIGQQEITAERFLPDPFVKPAEYMYQTGDRGYWDDSGDIVFLGRADRQIKLQGFRVDLEDLEARILRACGQQHGASAVAVTTQGDQLICMIQTTSGDLAGMRVAMRDALPPFAIPKHTFVTRQLPMTPNMKVDYHTIAQLANDSSICHPNRNETNGIYSTTRTEAVVAAIWAQILENEALSSRIGPESNFIQLGGHSLQQLRLAAKLKSVFGVLITLRMIIDKPTLREFAAAIDSMDKMSLPPTLGEARNDAWLGAFEPRPIEREWWKKNQLKSGTSAFNVSWVAQYSTNIDSAKLAKAWNAVLARHLIFRSRYVQHDGCGLQRVLSLSPPRVNRRRRLNIRRELNRNFDLSTSPPVRVTMTHNTIIAVWSHIVCDYTTLGIVLKEVATEYHRGPLVPPSPPKSPPEVCGRQTSSDESCFPFWSAYLDEVKNKRHAYLGNDIDRVNYRGKSLVGRVSISLWHRMQVCVRESGVTLQQLLVAAVAAAVTIEDDKIDVTLGTPFLNRHSEADMQAVGLFLEPLPVRVYHDVTTSTLRSYLHAVQDSSQGALAHAVPWDQLLQCLGIDSESQIPNHPLFDCVTSFHDARGNGSNNKQESKCGPWDNAVWGDGVEPQLVWSDGAKFKLMVECLAYDDDTLLIRLEYDTACFEGNYHVYDERIQAVRRMILTAMAMIASPDNGTVSDLRQSLRRLWEMEKMFEFRGARSVEFLHSSENLFLRRFSDFQGR</sequence>
<evidence type="ECO:0000256" key="2">
    <source>
        <dbReference type="ARBA" id="ARBA00022553"/>
    </source>
</evidence>
<dbReference type="GO" id="GO:0005737">
    <property type="term" value="C:cytoplasm"/>
    <property type="evidence" value="ECO:0007669"/>
    <property type="project" value="TreeGrafter"/>
</dbReference>
<keyword evidence="1" id="KW-0596">Phosphopantetheine</keyword>
<dbReference type="PROSITE" id="PS00012">
    <property type="entry name" value="PHOSPHOPANTETHEINE"/>
    <property type="match status" value="1"/>
</dbReference>
<dbReference type="AlphaFoldDB" id="A0AAD9YJ35"/>
<evidence type="ECO:0000256" key="1">
    <source>
        <dbReference type="ARBA" id="ARBA00022450"/>
    </source>
</evidence>